<organism evidence="1 2">
    <name type="scientific">Heliophilum fasciatum</name>
    <dbReference type="NCBI Taxonomy" id="35700"/>
    <lineage>
        <taxon>Bacteria</taxon>
        <taxon>Bacillati</taxon>
        <taxon>Bacillota</taxon>
        <taxon>Clostridia</taxon>
        <taxon>Eubacteriales</taxon>
        <taxon>Heliobacteriaceae</taxon>
        <taxon>Heliophilum</taxon>
    </lineage>
</organism>
<dbReference type="Proteomes" id="UP000294813">
    <property type="component" value="Unassembled WGS sequence"/>
</dbReference>
<proteinExistence type="predicted"/>
<reference evidence="1 2" key="1">
    <citation type="submission" date="2019-03" db="EMBL/GenBank/DDBJ databases">
        <title>Genomic Encyclopedia of Type Strains, Phase IV (KMG-IV): sequencing the most valuable type-strain genomes for metagenomic binning, comparative biology and taxonomic classification.</title>
        <authorList>
            <person name="Goeker M."/>
        </authorList>
    </citation>
    <scope>NUCLEOTIDE SEQUENCE [LARGE SCALE GENOMIC DNA]</scope>
    <source>
        <strain evidence="1 2">DSM 11170</strain>
    </source>
</reference>
<comment type="caution">
    <text evidence="1">The sequence shown here is derived from an EMBL/GenBank/DDBJ whole genome shotgun (WGS) entry which is preliminary data.</text>
</comment>
<keyword evidence="2" id="KW-1185">Reference proteome</keyword>
<accession>A0A4R2RCC3</accession>
<evidence type="ECO:0000313" key="1">
    <source>
        <dbReference type="EMBL" id="TCP60453.1"/>
    </source>
</evidence>
<dbReference type="EMBL" id="SLXT01000037">
    <property type="protein sequence ID" value="TCP60453.1"/>
    <property type="molecule type" value="Genomic_DNA"/>
</dbReference>
<gene>
    <name evidence="1" type="ORF">EDD73_13713</name>
</gene>
<name>A0A4R2RCC3_9FIRM</name>
<dbReference type="AlphaFoldDB" id="A0A4R2RCC3"/>
<evidence type="ECO:0000313" key="2">
    <source>
        <dbReference type="Proteomes" id="UP000294813"/>
    </source>
</evidence>
<protein>
    <submittedName>
        <fullName evidence="1">Uncharacterized protein</fullName>
    </submittedName>
</protein>
<sequence>MGILIHYLDLLNEMEEEVAEIVNAPESEPTEMLRYLKWLEKRYALLLRWREVGHERRAVKCTG</sequence>